<dbReference type="InterPro" id="IPR012902">
    <property type="entry name" value="N_methyl_site"/>
</dbReference>
<dbReference type="PROSITE" id="PS00409">
    <property type="entry name" value="PROKAR_NTER_METHYL"/>
    <property type="match status" value="1"/>
</dbReference>
<reference evidence="6" key="1">
    <citation type="journal article" date="2019" name="Int. J. Syst. Evol. Microbiol.">
        <title>The Global Catalogue of Microorganisms (GCM) 10K type strain sequencing project: providing services to taxonomists for standard genome sequencing and annotation.</title>
        <authorList>
            <consortium name="The Broad Institute Genomics Platform"/>
            <consortium name="The Broad Institute Genome Sequencing Center for Infectious Disease"/>
            <person name="Wu L."/>
            <person name="Ma J."/>
        </authorList>
    </citation>
    <scope>NUCLEOTIDE SEQUENCE [LARGE SCALE GENOMIC DNA]</scope>
    <source>
        <strain evidence="6">TISTR 1906</strain>
    </source>
</reference>
<dbReference type="Pfam" id="PF00114">
    <property type="entry name" value="Pilin"/>
    <property type="match status" value="1"/>
</dbReference>
<keyword evidence="4" id="KW-0812">Transmembrane</keyword>
<protein>
    <submittedName>
        <fullName evidence="5">Prepilin-type N-terminal cleavage/methylation domain-containing protein</fullName>
    </submittedName>
</protein>
<gene>
    <name evidence="5" type="ORF">ACFSW6_06395</name>
</gene>
<comment type="similarity">
    <text evidence="1 3">Belongs to the N-Me-Phe pilin family.</text>
</comment>
<dbReference type="Gene3D" id="3.30.700.10">
    <property type="entry name" value="Glycoprotein, Type 4 Pilin"/>
    <property type="match status" value="1"/>
</dbReference>
<keyword evidence="4" id="KW-1133">Transmembrane helix</keyword>
<evidence type="ECO:0000313" key="6">
    <source>
        <dbReference type="Proteomes" id="UP001597463"/>
    </source>
</evidence>
<dbReference type="NCBIfam" id="TIGR02532">
    <property type="entry name" value="IV_pilin_GFxxxE"/>
    <property type="match status" value="1"/>
</dbReference>
<sequence length="190" mass="19087">MKRSIQKGFTLIELMIVVAIIGILAAVALPAYQDYTVRARITEGLSLAGAAKTAVSETVANTATGKVSAYSGSGAQTVTAGEATYGYEYTAGTNVDSIAISGIADIAAPAAKEGVITVQFTSTSAAGAAMAKAKAGANLLYLIPGSGTVGNSATPANPVTQGTPVVWGCGVKDAAVFKYVPANCRFVYAP</sequence>
<dbReference type="InterPro" id="IPR001082">
    <property type="entry name" value="Pilin"/>
</dbReference>
<dbReference type="PANTHER" id="PTHR30093">
    <property type="entry name" value="GENERAL SECRETION PATHWAY PROTEIN G"/>
    <property type="match status" value="1"/>
</dbReference>
<name>A0ABW5UKG8_9BURK</name>
<keyword evidence="4" id="KW-0472">Membrane</keyword>
<dbReference type="Proteomes" id="UP001597463">
    <property type="component" value="Unassembled WGS sequence"/>
</dbReference>
<evidence type="ECO:0000313" key="5">
    <source>
        <dbReference type="EMBL" id="MFD2753710.1"/>
    </source>
</evidence>
<feature type="transmembrane region" description="Helical" evidence="4">
    <location>
        <begin position="12"/>
        <end position="32"/>
    </location>
</feature>
<comment type="caution">
    <text evidence="5">The sequence shown here is derived from an EMBL/GenBank/DDBJ whole genome shotgun (WGS) entry which is preliminary data.</text>
</comment>
<evidence type="ECO:0000256" key="4">
    <source>
        <dbReference type="SAM" id="Phobius"/>
    </source>
</evidence>
<dbReference type="InterPro" id="IPR045584">
    <property type="entry name" value="Pilin-like"/>
</dbReference>
<dbReference type="EMBL" id="JBHUMV010000002">
    <property type="protein sequence ID" value="MFD2753710.1"/>
    <property type="molecule type" value="Genomic_DNA"/>
</dbReference>
<evidence type="ECO:0000256" key="2">
    <source>
        <dbReference type="ARBA" id="ARBA00022481"/>
    </source>
</evidence>
<evidence type="ECO:0000256" key="3">
    <source>
        <dbReference type="RuleBase" id="RU000389"/>
    </source>
</evidence>
<keyword evidence="2" id="KW-0488">Methylation</keyword>
<organism evidence="5 6">
    <name type="scientific">Comamonas terrae</name>
    <dbReference type="NCBI Taxonomy" id="673548"/>
    <lineage>
        <taxon>Bacteria</taxon>
        <taxon>Pseudomonadati</taxon>
        <taxon>Pseudomonadota</taxon>
        <taxon>Betaproteobacteria</taxon>
        <taxon>Burkholderiales</taxon>
        <taxon>Comamonadaceae</taxon>
        <taxon>Comamonas</taxon>
    </lineage>
</organism>
<dbReference type="Pfam" id="PF07963">
    <property type="entry name" value="N_methyl"/>
    <property type="match status" value="1"/>
</dbReference>
<accession>A0ABW5UKG8</accession>
<dbReference type="PANTHER" id="PTHR30093:SF34">
    <property type="entry name" value="PREPILIN PEPTIDASE-DEPENDENT PROTEIN D"/>
    <property type="match status" value="1"/>
</dbReference>
<proteinExistence type="inferred from homology"/>
<dbReference type="SUPFAM" id="SSF54523">
    <property type="entry name" value="Pili subunits"/>
    <property type="match status" value="1"/>
</dbReference>
<dbReference type="RefSeq" id="WP_083526540.1">
    <property type="nucleotide sequence ID" value="NZ_BCNT01000004.1"/>
</dbReference>
<keyword evidence="6" id="KW-1185">Reference proteome</keyword>
<evidence type="ECO:0000256" key="1">
    <source>
        <dbReference type="ARBA" id="ARBA00005233"/>
    </source>
</evidence>
<keyword evidence="3" id="KW-0281">Fimbrium</keyword>